<sequence>MSISGAFANALSGLAAAAKRSDIISGNVANAMTEGYARQEVQLSAAVLEGRGAGVRIERVTRATDPRATADRRAAQAESAARGVTAKAQSRMSAVYGESGQAGALPQLAATLETALRRLADTPESEPLQAAALQAAKGLARGVAQASAEFDRIRMDADAAIAREVETVNDALSEIERLNAEIKGVRAIGGSTAALEQQRQVQVDKIASIVPVRTVARDGDALALYTANGAVLLDGRARRLEFTPTGMITPDMTLSSGALSGLSIDGRAIAAGREDESGPLDGGSLGAHFYVRDVLGPEAHAQIDALAADLIARFEDSSADPTITLGAAGLFTDAGGPLDPSDLVGLAGRIAVNAQADPDNGGELWRLRDGLYASAPGDAAEDDVLRALVSRMTELRTPDAASLVFADVGFSDLAARAAAVRAAEAGAADEAQALSAGRHEMFAEAEAAVVGVDTDEEMAALMLVEQAYAANARVLEVTDSLIKMLMEI</sequence>
<feature type="domain" description="Flagellar basal body rod protein N-terminal" evidence="8">
    <location>
        <begin position="9"/>
        <end position="36"/>
    </location>
</feature>
<organism evidence="11 12">
    <name type="scientific">Oceanicella actignis</name>
    <dbReference type="NCBI Taxonomy" id="1189325"/>
    <lineage>
        <taxon>Bacteria</taxon>
        <taxon>Pseudomonadati</taxon>
        <taxon>Pseudomonadota</taxon>
        <taxon>Alphaproteobacteria</taxon>
        <taxon>Rhodobacterales</taxon>
        <taxon>Paracoccaceae</taxon>
        <taxon>Oceanicella</taxon>
    </lineage>
</organism>
<dbReference type="STRING" id="1189325.SAMN04488119_104219"/>
<keyword evidence="11" id="KW-0966">Cell projection</keyword>
<dbReference type="Pfam" id="PF22638">
    <property type="entry name" value="FlgK_D1"/>
    <property type="match status" value="1"/>
</dbReference>
<feature type="domain" description="Flagellar hook-associated protein FlgK helical" evidence="10">
    <location>
        <begin position="92"/>
        <end position="316"/>
    </location>
</feature>
<dbReference type="Proteomes" id="UP000184066">
    <property type="component" value="Unassembled WGS sequence"/>
</dbReference>
<dbReference type="InterPro" id="IPR002371">
    <property type="entry name" value="FlgK"/>
</dbReference>
<evidence type="ECO:0000313" key="11">
    <source>
        <dbReference type="EMBL" id="SHN66175.1"/>
    </source>
</evidence>
<dbReference type="SUPFAM" id="SSF64518">
    <property type="entry name" value="Phase 1 flagellin"/>
    <property type="match status" value="1"/>
</dbReference>
<feature type="domain" description="Flagellar basal-body/hook protein C-terminal" evidence="9">
    <location>
        <begin position="451"/>
        <end position="486"/>
    </location>
</feature>
<dbReference type="GO" id="GO:0044780">
    <property type="term" value="P:bacterial-type flagellum assembly"/>
    <property type="evidence" value="ECO:0007669"/>
    <property type="project" value="InterPro"/>
</dbReference>
<comment type="subcellular location">
    <subcellularLocation>
        <location evidence="1">Bacterial flagellum basal body</location>
    </subcellularLocation>
    <subcellularLocation>
        <location evidence="2">Secreted</location>
    </subcellularLocation>
</comment>
<dbReference type="GO" id="GO:0005576">
    <property type="term" value="C:extracellular region"/>
    <property type="evidence" value="ECO:0007669"/>
    <property type="project" value="UniProtKB-SubCell"/>
</dbReference>
<name>A0A1M7T660_9RHOB</name>
<dbReference type="InterPro" id="IPR010930">
    <property type="entry name" value="Flg_bb/hook_C_dom"/>
</dbReference>
<keyword evidence="11" id="KW-0282">Flagellum</keyword>
<dbReference type="OrthoDB" id="7181295at2"/>
<proteinExistence type="inferred from homology"/>
<evidence type="ECO:0000256" key="5">
    <source>
        <dbReference type="ARBA" id="ARBA00022525"/>
    </source>
</evidence>
<evidence type="ECO:0000256" key="4">
    <source>
        <dbReference type="ARBA" id="ARBA00016244"/>
    </source>
</evidence>
<evidence type="ECO:0000313" key="12">
    <source>
        <dbReference type="Proteomes" id="UP000184066"/>
    </source>
</evidence>
<protein>
    <recommendedName>
        <fullName evidence="4">Flagellar hook-associated protein 1</fullName>
    </recommendedName>
</protein>
<accession>A0A1M7T660</accession>
<dbReference type="PANTHER" id="PTHR30033:SF1">
    <property type="entry name" value="FLAGELLAR HOOK-ASSOCIATED PROTEIN 1"/>
    <property type="match status" value="1"/>
</dbReference>
<dbReference type="GO" id="GO:0005198">
    <property type="term" value="F:structural molecule activity"/>
    <property type="evidence" value="ECO:0007669"/>
    <property type="project" value="InterPro"/>
</dbReference>
<dbReference type="InterPro" id="IPR053927">
    <property type="entry name" value="FlgK_helical"/>
</dbReference>
<evidence type="ECO:0000259" key="9">
    <source>
        <dbReference type="Pfam" id="PF06429"/>
    </source>
</evidence>
<dbReference type="GO" id="GO:0009425">
    <property type="term" value="C:bacterial-type flagellum basal body"/>
    <property type="evidence" value="ECO:0007669"/>
    <property type="project" value="UniProtKB-SubCell"/>
</dbReference>
<dbReference type="RefSeq" id="WP_072747170.1">
    <property type="nucleotide sequence ID" value="NZ_FOHL01000004.1"/>
</dbReference>
<dbReference type="Pfam" id="PF06429">
    <property type="entry name" value="Flg_bbr_C"/>
    <property type="match status" value="1"/>
</dbReference>
<dbReference type="NCBIfam" id="TIGR02492">
    <property type="entry name" value="flgK_ends"/>
    <property type="match status" value="1"/>
</dbReference>
<dbReference type="EMBL" id="FRDL01000004">
    <property type="protein sequence ID" value="SHN66175.1"/>
    <property type="molecule type" value="Genomic_DNA"/>
</dbReference>
<feature type="coiled-coil region" evidence="7">
    <location>
        <begin position="161"/>
        <end position="188"/>
    </location>
</feature>
<dbReference type="PANTHER" id="PTHR30033">
    <property type="entry name" value="FLAGELLAR HOOK-ASSOCIATED PROTEIN 1"/>
    <property type="match status" value="1"/>
</dbReference>
<dbReference type="Pfam" id="PF00460">
    <property type="entry name" value="Flg_bb_rod"/>
    <property type="match status" value="1"/>
</dbReference>
<keyword evidence="12" id="KW-1185">Reference proteome</keyword>
<reference evidence="11 12" key="1">
    <citation type="submission" date="2016-12" db="EMBL/GenBank/DDBJ databases">
        <authorList>
            <person name="Song W.-J."/>
            <person name="Kurnit D.M."/>
        </authorList>
    </citation>
    <scope>NUCLEOTIDE SEQUENCE [LARGE SCALE GENOMIC DNA]</scope>
    <source>
        <strain evidence="11 12">CGMCC 1.10808</strain>
    </source>
</reference>
<keyword evidence="7" id="KW-0175">Coiled coil</keyword>
<evidence type="ECO:0000256" key="1">
    <source>
        <dbReference type="ARBA" id="ARBA00004117"/>
    </source>
</evidence>
<dbReference type="AlphaFoldDB" id="A0A1M7T660"/>
<evidence type="ECO:0000259" key="10">
    <source>
        <dbReference type="Pfam" id="PF22638"/>
    </source>
</evidence>
<evidence type="ECO:0000256" key="7">
    <source>
        <dbReference type="SAM" id="Coils"/>
    </source>
</evidence>
<comment type="similarity">
    <text evidence="3">Belongs to the flagella basal body rod proteins family.</text>
</comment>
<evidence type="ECO:0000256" key="3">
    <source>
        <dbReference type="ARBA" id="ARBA00009677"/>
    </source>
</evidence>
<keyword evidence="5" id="KW-0964">Secreted</keyword>
<dbReference type="GO" id="GO:0009424">
    <property type="term" value="C:bacterial-type flagellum hook"/>
    <property type="evidence" value="ECO:0007669"/>
    <property type="project" value="InterPro"/>
</dbReference>
<keyword evidence="11" id="KW-0969">Cilium</keyword>
<evidence type="ECO:0000259" key="8">
    <source>
        <dbReference type="Pfam" id="PF00460"/>
    </source>
</evidence>
<keyword evidence="6" id="KW-0975">Bacterial flagellum</keyword>
<dbReference type="InterPro" id="IPR001444">
    <property type="entry name" value="Flag_bb_rod_N"/>
</dbReference>
<evidence type="ECO:0000256" key="2">
    <source>
        <dbReference type="ARBA" id="ARBA00004613"/>
    </source>
</evidence>
<gene>
    <name evidence="11" type="ORF">SAMN05216200_104219</name>
</gene>
<evidence type="ECO:0000256" key="6">
    <source>
        <dbReference type="ARBA" id="ARBA00023143"/>
    </source>
</evidence>